<evidence type="ECO:0000256" key="1">
    <source>
        <dbReference type="SAM" id="MobiDB-lite"/>
    </source>
</evidence>
<protein>
    <submittedName>
        <fullName evidence="2">Uncharacterized protein</fullName>
    </submittedName>
</protein>
<dbReference type="EMBL" id="UINC01079637">
    <property type="protein sequence ID" value="SVC21822.1"/>
    <property type="molecule type" value="Genomic_DNA"/>
</dbReference>
<feature type="compositionally biased region" description="Basic and acidic residues" evidence="1">
    <location>
        <begin position="37"/>
        <end position="46"/>
    </location>
</feature>
<proteinExistence type="predicted"/>
<name>A0A382KEM5_9ZZZZ</name>
<evidence type="ECO:0000313" key="2">
    <source>
        <dbReference type="EMBL" id="SVC21822.1"/>
    </source>
</evidence>
<accession>A0A382KEM5</accession>
<organism evidence="2">
    <name type="scientific">marine metagenome</name>
    <dbReference type="NCBI Taxonomy" id="408172"/>
    <lineage>
        <taxon>unclassified sequences</taxon>
        <taxon>metagenomes</taxon>
        <taxon>ecological metagenomes</taxon>
    </lineage>
</organism>
<feature type="region of interest" description="Disordered" evidence="1">
    <location>
        <begin position="37"/>
        <end position="56"/>
    </location>
</feature>
<sequence>MDVLGEKILDKDEKTGNRRGNYHTALWVLKERVDELTKDESEETKGAESSGIKVSK</sequence>
<reference evidence="2" key="1">
    <citation type="submission" date="2018-05" db="EMBL/GenBank/DDBJ databases">
        <authorList>
            <person name="Lanie J.A."/>
            <person name="Ng W.-L."/>
            <person name="Kazmierczak K.M."/>
            <person name="Andrzejewski T.M."/>
            <person name="Davidsen T.M."/>
            <person name="Wayne K.J."/>
            <person name="Tettelin H."/>
            <person name="Glass J.I."/>
            <person name="Rusch D."/>
            <person name="Podicherti R."/>
            <person name="Tsui H.-C.T."/>
            <person name="Winkler M.E."/>
        </authorList>
    </citation>
    <scope>NUCLEOTIDE SEQUENCE</scope>
</reference>
<dbReference type="AlphaFoldDB" id="A0A382KEM5"/>
<gene>
    <name evidence="2" type="ORF">METZ01_LOCUS274676</name>
</gene>